<accession>A0A4R3HW08</accession>
<organism evidence="1 2">
    <name type="scientific">Paucimonas lemoignei</name>
    <name type="common">Pseudomonas lemoignei</name>
    <dbReference type="NCBI Taxonomy" id="29443"/>
    <lineage>
        <taxon>Bacteria</taxon>
        <taxon>Pseudomonadati</taxon>
        <taxon>Pseudomonadota</taxon>
        <taxon>Betaproteobacteria</taxon>
        <taxon>Burkholderiales</taxon>
        <taxon>Burkholderiaceae</taxon>
        <taxon>Paucimonas</taxon>
    </lineage>
</organism>
<dbReference type="EMBL" id="SLZQ01000005">
    <property type="protein sequence ID" value="TCS36964.1"/>
    <property type="molecule type" value="Genomic_DNA"/>
</dbReference>
<proteinExistence type="predicted"/>
<comment type="caution">
    <text evidence="1">The sequence shown here is derived from an EMBL/GenBank/DDBJ whole genome shotgun (WGS) entry which is preliminary data.</text>
</comment>
<keyword evidence="2" id="KW-1185">Reference proteome</keyword>
<evidence type="ECO:0000313" key="1">
    <source>
        <dbReference type="EMBL" id="TCS36964.1"/>
    </source>
</evidence>
<dbReference type="Proteomes" id="UP000295382">
    <property type="component" value="Unassembled WGS sequence"/>
</dbReference>
<evidence type="ECO:0000313" key="2">
    <source>
        <dbReference type="Proteomes" id="UP000295382"/>
    </source>
</evidence>
<protein>
    <submittedName>
        <fullName evidence="1">Uncharacterized protein</fullName>
    </submittedName>
</protein>
<dbReference type="AlphaFoldDB" id="A0A4R3HW08"/>
<gene>
    <name evidence="1" type="ORF">EDC30_105186</name>
</gene>
<sequence length="113" mass="12475">MLKAQCAASVRNSAAFRSVLVRSVLVEGLGQTTLAAFARPYSDRGTAQRARKSFGFVPKMDYIMGSLRSTSQCRMWLASAARANLPRALRMTMISSRSSMTVYITMQRPASEM</sequence>
<name>A0A4R3HW08_PAULE</name>
<reference evidence="1 2" key="1">
    <citation type="submission" date="2019-03" db="EMBL/GenBank/DDBJ databases">
        <title>Genomic Encyclopedia of Type Strains, Phase IV (KMG-IV): sequencing the most valuable type-strain genomes for metagenomic binning, comparative biology and taxonomic classification.</title>
        <authorList>
            <person name="Goeker M."/>
        </authorList>
    </citation>
    <scope>NUCLEOTIDE SEQUENCE [LARGE SCALE GENOMIC DNA]</scope>
    <source>
        <strain evidence="1 2">DSM 7445</strain>
    </source>
</reference>